<keyword evidence="3" id="KW-0378">Hydrolase</keyword>
<name>A0ABY2YZV0_9LACO</name>
<comment type="caution">
    <text evidence="7">The sequence shown here is derived from an EMBL/GenBank/DDBJ whole genome shotgun (WGS) entry which is preliminary data.</text>
</comment>
<dbReference type="InterPro" id="IPR000064">
    <property type="entry name" value="NLP_P60_dom"/>
</dbReference>
<keyword evidence="8" id="KW-1185">Reference proteome</keyword>
<accession>A0ABY2YZV0</accession>
<keyword evidence="4" id="KW-0788">Thiol protease</keyword>
<gene>
    <name evidence="7" type="ORF">DY114_01630</name>
</gene>
<dbReference type="InterPro" id="IPR036366">
    <property type="entry name" value="PGBDSf"/>
</dbReference>
<reference evidence="7 8" key="1">
    <citation type="submission" date="2018-08" db="EMBL/GenBank/DDBJ databases">
        <title>Comparative genomics of wild bee and flower associated Lactobacillus reveals potential adaptation to the bee host.</title>
        <authorList>
            <person name="Vuong H.Q."/>
            <person name="Mcfrederick Q.S."/>
        </authorList>
    </citation>
    <scope>NUCLEOTIDE SEQUENCE [LARGE SCALE GENOMIC DNA]</scope>
    <source>
        <strain evidence="7 8">HV_13</strain>
    </source>
</reference>
<evidence type="ECO:0000259" key="6">
    <source>
        <dbReference type="PROSITE" id="PS51935"/>
    </source>
</evidence>
<dbReference type="SUPFAM" id="SSF47090">
    <property type="entry name" value="PGBD-like"/>
    <property type="match status" value="1"/>
</dbReference>
<evidence type="ECO:0000313" key="7">
    <source>
        <dbReference type="EMBL" id="TPR26422.1"/>
    </source>
</evidence>
<protein>
    <submittedName>
        <fullName evidence="7">Peptidoglycan endopeptidase</fullName>
    </submittedName>
</protein>
<organism evidence="7 8">
    <name type="scientific">Apilactobacillus micheneri</name>
    <dbReference type="NCBI Taxonomy" id="1899430"/>
    <lineage>
        <taxon>Bacteria</taxon>
        <taxon>Bacillati</taxon>
        <taxon>Bacillota</taxon>
        <taxon>Bacilli</taxon>
        <taxon>Lactobacillales</taxon>
        <taxon>Lactobacillaceae</taxon>
        <taxon>Apilactobacillus</taxon>
    </lineage>
</organism>
<dbReference type="Gene3D" id="1.10.101.10">
    <property type="entry name" value="PGBD-like superfamily/PGBD"/>
    <property type="match status" value="1"/>
</dbReference>
<feature type="signal peptide" evidence="5">
    <location>
        <begin position="1"/>
        <end position="31"/>
    </location>
</feature>
<dbReference type="Proteomes" id="UP000777560">
    <property type="component" value="Unassembled WGS sequence"/>
</dbReference>
<dbReference type="SUPFAM" id="SSF54001">
    <property type="entry name" value="Cysteine proteinases"/>
    <property type="match status" value="1"/>
</dbReference>
<evidence type="ECO:0000256" key="5">
    <source>
        <dbReference type="SAM" id="SignalP"/>
    </source>
</evidence>
<dbReference type="InterPro" id="IPR038765">
    <property type="entry name" value="Papain-like_cys_pep_sf"/>
</dbReference>
<dbReference type="Pfam" id="PF01471">
    <property type="entry name" value="PG_binding_1"/>
    <property type="match status" value="1"/>
</dbReference>
<evidence type="ECO:0000256" key="3">
    <source>
        <dbReference type="ARBA" id="ARBA00022801"/>
    </source>
</evidence>
<evidence type="ECO:0000313" key="8">
    <source>
        <dbReference type="Proteomes" id="UP000777560"/>
    </source>
</evidence>
<dbReference type="Gene3D" id="3.90.1720.10">
    <property type="entry name" value="endopeptidase domain like (from Nostoc punctiforme)"/>
    <property type="match status" value="1"/>
</dbReference>
<dbReference type="PANTHER" id="PTHR47053:SF1">
    <property type="entry name" value="MUREIN DD-ENDOPEPTIDASE MEPH-RELATED"/>
    <property type="match status" value="1"/>
</dbReference>
<dbReference type="PROSITE" id="PS51935">
    <property type="entry name" value="NLPC_P60"/>
    <property type="match status" value="1"/>
</dbReference>
<evidence type="ECO:0000256" key="2">
    <source>
        <dbReference type="ARBA" id="ARBA00022670"/>
    </source>
</evidence>
<feature type="domain" description="NlpC/P60" evidence="6">
    <location>
        <begin position="147"/>
        <end position="286"/>
    </location>
</feature>
<evidence type="ECO:0000256" key="4">
    <source>
        <dbReference type="ARBA" id="ARBA00022807"/>
    </source>
</evidence>
<dbReference type="InterPro" id="IPR036365">
    <property type="entry name" value="PGBD-like_sf"/>
</dbReference>
<evidence type="ECO:0000256" key="1">
    <source>
        <dbReference type="ARBA" id="ARBA00007074"/>
    </source>
</evidence>
<feature type="chain" id="PRO_5045896191" evidence="5">
    <location>
        <begin position="32"/>
        <end position="286"/>
    </location>
</feature>
<sequence>MNNWRKLFTSIASALLLITLLICFSNNNVNAKAKEYQNPKRYYQIADKQIKPVGKVGYTVKVGYEGIKTVKIMRRLGINMGPIGTGHYEYNYATKNAVMNFQKKHHLKITGDVDVNTWVKLGFPRWQFYSIDRYVAPLGAKITQGRQAHINAAIKQAYKYLGKPYIYGASSSPNYGNDCSGLVVQALYAGGINPKPVSAIQHAHPGNEWNSRKLWASKKFKFVPFGQRKRGDLIFYYEPGTKTIWHVALYLGNDRIIESWPPRVQVSSVYARSVHTGYVARPWDEK</sequence>
<keyword evidence="5" id="KW-0732">Signal</keyword>
<comment type="similarity">
    <text evidence="1">Belongs to the peptidase C40 family.</text>
</comment>
<dbReference type="InterPro" id="IPR051202">
    <property type="entry name" value="Peptidase_C40"/>
</dbReference>
<proteinExistence type="inferred from homology"/>
<dbReference type="InterPro" id="IPR002477">
    <property type="entry name" value="Peptidoglycan-bd-like"/>
</dbReference>
<dbReference type="Pfam" id="PF00877">
    <property type="entry name" value="NLPC_P60"/>
    <property type="match status" value="1"/>
</dbReference>
<keyword evidence="2" id="KW-0645">Protease</keyword>
<dbReference type="EMBL" id="QUAV01000001">
    <property type="protein sequence ID" value="TPR26422.1"/>
    <property type="molecule type" value="Genomic_DNA"/>
</dbReference>
<dbReference type="PANTHER" id="PTHR47053">
    <property type="entry name" value="MUREIN DD-ENDOPEPTIDASE MEPH-RELATED"/>
    <property type="match status" value="1"/>
</dbReference>